<feature type="domain" description="MYND-type" evidence="9">
    <location>
        <begin position="615"/>
        <end position="656"/>
    </location>
</feature>
<dbReference type="Gene3D" id="6.10.140.2220">
    <property type="match status" value="1"/>
</dbReference>
<comment type="caution">
    <text evidence="10">The sequence shown here is derived from an EMBL/GenBank/DDBJ whole genome shotgun (WGS) entry which is preliminary data.</text>
</comment>
<organism evidence="10 11">
    <name type="scientific">Rhizoclosmatium globosum</name>
    <dbReference type="NCBI Taxonomy" id="329046"/>
    <lineage>
        <taxon>Eukaryota</taxon>
        <taxon>Fungi</taxon>
        <taxon>Fungi incertae sedis</taxon>
        <taxon>Chytridiomycota</taxon>
        <taxon>Chytridiomycota incertae sedis</taxon>
        <taxon>Chytridiomycetes</taxon>
        <taxon>Chytridiales</taxon>
        <taxon>Chytriomycetaceae</taxon>
        <taxon>Rhizoclosmatium</taxon>
    </lineage>
</organism>
<dbReference type="PROSITE" id="PS50865">
    <property type="entry name" value="ZF_MYND_2"/>
    <property type="match status" value="1"/>
</dbReference>
<dbReference type="Pfam" id="PF01753">
    <property type="entry name" value="zf-MYND"/>
    <property type="match status" value="1"/>
</dbReference>
<name>A0A1Y2BS80_9FUNG</name>
<dbReference type="SUPFAM" id="SSF144232">
    <property type="entry name" value="HIT/MYND zinc finger-like"/>
    <property type="match status" value="1"/>
</dbReference>
<dbReference type="Proteomes" id="UP000193642">
    <property type="component" value="Unassembled WGS sequence"/>
</dbReference>
<keyword evidence="11" id="KW-1185">Reference proteome</keyword>
<dbReference type="AlphaFoldDB" id="A0A1Y2BS80"/>
<evidence type="ECO:0000259" key="9">
    <source>
        <dbReference type="PROSITE" id="PS50865"/>
    </source>
</evidence>
<dbReference type="EMBL" id="MCGO01000049">
    <property type="protein sequence ID" value="ORY37618.1"/>
    <property type="molecule type" value="Genomic_DNA"/>
</dbReference>
<feature type="compositionally biased region" description="Polar residues" evidence="8">
    <location>
        <begin position="213"/>
        <end position="227"/>
    </location>
</feature>
<dbReference type="InterPro" id="IPR051664">
    <property type="entry name" value="MYND-type_zinc_finger"/>
</dbReference>
<evidence type="ECO:0000256" key="4">
    <source>
        <dbReference type="ARBA" id="ARBA00022723"/>
    </source>
</evidence>
<evidence type="ECO:0000256" key="8">
    <source>
        <dbReference type="SAM" id="MobiDB-lite"/>
    </source>
</evidence>
<evidence type="ECO:0000256" key="7">
    <source>
        <dbReference type="PROSITE-ProRule" id="PRU00134"/>
    </source>
</evidence>
<protein>
    <recommendedName>
        <fullName evidence="9">MYND-type domain-containing protein</fullName>
    </recommendedName>
</protein>
<feature type="region of interest" description="Disordered" evidence="8">
    <location>
        <begin position="212"/>
        <end position="297"/>
    </location>
</feature>
<feature type="compositionally biased region" description="Low complexity" evidence="8">
    <location>
        <begin position="18"/>
        <end position="38"/>
    </location>
</feature>
<evidence type="ECO:0000313" key="10">
    <source>
        <dbReference type="EMBL" id="ORY37618.1"/>
    </source>
</evidence>
<dbReference type="Gene3D" id="1.25.10.10">
    <property type="entry name" value="Leucine-rich Repeat Variant"/>
    <property type="match status" value="1"/>
</dbReference>
<accession>A0A1Y2BS80</accession>
<proteinExistence type="inferred from homology"/>
<dbReference type="GO" id="GO:0008270">
    <property type="term" value="F:zinc ion binding"/>
    <property type="evidence" value="ECO:0007669"/>
    <property type="project" value="UniProtKB-KW"/>
</dbReference>
<feature type="compositionally biased region" description="Low complexity" evidence="8">
    <location>
        <begin position="178"/>
        <end position="197"/>
    </location>
</feature>
<dbReference type="GO" id="GO:0007163">
    <property type="term" value="P:establishment or maintenance of cell polarity"/>
    <property type="evidence" value="ECO:0007669"/>
    <property type="project" value="TreeGrafter"/>
</dbReference>
<reference evidence="10 11" key="1">
    <citation type="submission" date="2016-07" db="EMBL/GenBank/DDBJ databases">
        <title>Pervasive Adenine N6-methylation of Active Genes in Fungi.</title>
        <authorList>
            <consortium name="DOE Joint Genome Institute"/>
            <person name="Mondo S.J."/>
            <person name="Dannebaum R.O."/>
            <person name="Kuo R.C."/>
            <person name="Labutti K."/>
            <person name="Haridas S."/>
            <person name="Kuo A."/>
            <person name="Salamov A."/>
            <person name="Ahrendt S.R."/>
            <person name="Lipzen A."/>
            <person name="Sullivan W."/>
            <person name="Andreopoulos W.B."/>
            <person name="Clum A."/>
            <person name="Lindquist E."/>
            <person name="Daum C."/>
            <person name="Ramamoorthy G.K."/>
            <person name="Gryganskyi A."/>
            <person name="Culley D."/>
            <person name="Magnuson J.K."/>
            <person name="James T.Y."/>
            <person name="O'Malley M.A."/>
            <person name="Stajich J.E."/>
            <person name="Spatafora J.W."/>
            <person name="Visel A."/>
            <person name="Grigoriev I.V."/>
        </authorList>
    </citation>
    <scope>NUCLEOTIDE SEQUENCE [LARGE SCALE GENOMIC DNA]</scope>
    <source>
        <strain evidence="10 11">JEL800</strain>
    </source>
</reference>
<dbReference type="GO" id="GO:0006511">
    <property type="term" value="P:ubiquitin-dependent protein catabolic process"/>
    <property type="evidence" value="ECO:0007669"/>
    <property type="project" value="TreeGrafter"/>
</dbReference>
<dbReference type="GO" id="GO:0005737">
    <property type="term" value="C:cytoplasm"/>
    <property type="evidence" value="ECO:0007669"/>
    <property type="project" value="UniProtKB-SubCell"/>
</dbReference>
<evidence type="ECO:0000313" key="11">
    <source>
        <dbReference type="Proteomes" id="UP000193642"/>
    </source>
</evidence>
<evidence type="ECO:0000256" key="2">
    <source>
        <dbReference type="ARBA" id="ARBA00010655"/>
    </source>
</evidence>
<keyword evidence="4" id="KW-0479">Metal-binding</keyword>
<keyword evidence="3" id="KW-0963">Cytoplasm</keyword>
<comment type="similarity">
    <text evidence="2">Belongs to the MUB1/samB family.</text>
</comment>
<dbReference type="PANTHER" id="PTHR47442:SF1">
    <property type="entry name" value="MYND-TYPE ZINC FINGER PROTEIN MUB1"/>
    <property type="match status" value="1"/>
</dbReference>
<dbReference type="InterPro" id="IPR002893">
    <property type="entry name" value="Znf_MYND"/>
</dbReference>
<feature type="compositionally biased region" description="Low complexity" evidence="8">
    <location>
        <begin position="228"/>
        <end position="243"/>
    </location>
</feature>
<feature type="compositionally biased region" description="Low complexity" evidence="8">
    <location>
        <begin position="269"/>
        <end position="297"/>
    </location>
</feature>
<sequence>MRSIHTNPLHHGSGGPLGHQQQQAGQQAGQQQQQQHAQATVAITSSFYDKRGLLTRDTDALGQSLRALAYLTLANTHVVAALMAADGGLSLLVAKTRDLLCVSDSDDGDDEAEADDSRALASHALAAATNLVVRGRSKVRDALVEAGLVNVLVRFLGPIVAAIEDLQKLSQEAGVSLSQTPQITTTTSTTTTASATTATSIPTAEYLLAPTLPLSSTEPNTPTASSSDQSQPLPLDHQPQHPQNAQRSIAPPQLPHAPPSAEQTPLPVHPLLQEPNPHQQNLQPQLQAPQTAAATLPTQSRTQDVGLLPGLRLPLPSSPLVNALLAKVIPYQQHIMMAIKILHMVSKYPHLRHYMHIDSIRPVRPRIVDLCGAARAAAEAEKAAASANVVEDKSDSMKSGLGISLDVPRQELSTLPPINAADIDQLRRVNFDRFDSGITLPPLNIANSASSTNTQPDPVLYPLETINPTITTIPLLVFENEDPMEIDLLEQITALPTHLPKPSNPAQPPHLIQSTLHYSQAPTNPRSAFELLEVFTSPCSLLPEARTLSVATLRNAYRRDPVPTPSEPPFTPLTQAMGPCMYINPDTPTPTTVAPATSGKRSLVVGLGHLRRCANSRCGAWEQGYKQFSKCSRCRRVSYCSKGCQRRAWVLHKNWCLKYVGDQVTNSAAVVTAAVPVAAPTAAGAVNGAGVGGTLMDEFPGGQAALLNGFPGVVVPGGDVLGRRGSGVVDQSVVVSGDDVGSPSGVAPSAEEMY</sequence>
<keyword evidence="6" id="KW-0862">Zinc</keyword>
<dbReference type="GO" id="GO:1990304">
    <property type="term" value="C:MUB1-RAD6-UBR2 ubiquitin ligase complex"/>
    <property type="evidence" value="ECO:0007669"/>
    <property type="project" value="TreeGrafter"/>
</dbReference>
<dbReference type="PANTHER" id="PTHR47442">
    <property type="entry name" value="MYND-TYPE ZINC FINGER PROTEIN MUB1"/>
    <property type="match status" value="1"/>
</dbReference>
<dbReference type="InterPro" id="IPR011989">
    <property type="entry name" value="ARM-like"/>
</dbReference>
<comment type="subcellular location">
    <subcellularLocation>
        <location evidence="1">Cytoplasm</location>
    </subcellularLocation>
</comment>
<keyword evidence="5 7" id="KW-0863">Zinc-finger</keyword>
<feature type="region of interest" description="Disordered" evidence="8">
    <location>
        <begin position="175"/>
        <end position="197"/>
    </location>
</feature>
<gene>
    <name evidence="10" type="ORF">BCR33DRAFT_769712</name>
</gene>
<evidence type="ECO:0000256" key="1">
    <source>
        <dbReference type="ARBA" id="ARBA00004496"/>
    </source>
</evidence>
<feature type="region of interest" description="Disordered" evidence="8">
    <location>
        <begin position="1"/>
        <end position="38"/>
    </location>
</feature>
<evidence type="ECO:0000256" key="3">
    <source>
        <dbReference type="ARBA" id="ARBA00022490"/>
    </source>
</evidence>
<evidence type="ECO:0000256" key="5">
    <source>
        <dbReference type="ARBA" id="ARBA00022771"/>
    </source>
</evidence>
<dbReference type="OrthoDB" id="5594178at2759"/>
<evidence type="ECO:0000256" key="6">
    <source>
        <dbReference type="ARBA" id="ARBA00022833"/>
    </source>
</evidence>